<gene>
    <name evidence="1" type="ORF">CYNAS_LOCUS16073</name>
</gene>
<name>A0AA36H4S3_CYLNA</name>
<dbReference type="Proteomes" id="UP001176961">
    <property type="component" value="Unassembled WGS sequence"/>
</dbReference>
<dbReference type="EMBL" id="CATQJL010000305">
    <property type="protein sequence ID" value="CAJ0604090.1"/>
    <property type="molecule type" value="Genomic_DNA"/>
</dbReference>
<evidence type="ECO:0000313" key="1">
    <source>
        <dbReference type="EMBL" id="CAJ0604090.1"/>
    </source>
</evidence>
<dbReference type="AlphaFoldDB" id="A0AA36H4S3"/>
<accession>A0AA36H4S3</accession>
<keyword evidence="2" id="KW-1185">Reference proteome</keyword>
<reference evidence="1" key="1">
    <citation type="submission" date="2023-07" db="EMBL/GenBank/DDBJ databases">
        <authorList>
            <consortium name="CYATHOMIX"/>
        </authorList>
    </citation>
    <scope>NUCLEOTIDE SEQUENCE</scope>
    <source>
        <strain evidence="1">N/A</strain>
    </source>
</reference>
<proteinExistence type="predicted"/>
<evidence type="ECO:0000313" key="2">
    <source>
        <dbReference type="Proteomes" id="UP001176961"/>
    </source>
</evidence>
<sequence length="91" mass="10140">MLTRDYLDSSAGLLAGIPGTMKLEKKQMKVSVHDSYTLLDLSATSQPFPYPFGFHPTICRTVLQLELDKAEVLAYPLLGMSRKVGVLHLFQ</sequence>
<organism evidence="1 2">
    <name type="scientific">Cylicocyclus nassatus</name>
    <name type="common">Nematode worm</name>
    <dbReference type="NCBI Taxonomy" id="53992"/>
    <lineage>
        <taxon>Eukaryota</taxon>
        <taxon>Metazoa</taxon>
        <taxon>Ecdysozoa</taxon>
        <taxon>Nematoda</taxon>
        <taxon>Chromadorea</taxon>
        <taxon>Rhabditida</taxon>
        <taxon>Rhabditina</taxon>
        <taxon>Rhabditomorpha</taxon>
        <taxon>Strongyloidea</taxon>
        <taxon>Strongylidae</taxon>
        <taxon>Cylicocyclus</taxon>
    </lineage>
</organism>
<protein>
    <submittedName>
        <fullName evidence="1">Uncharacterized protein</fullName>
    </submittedName>
</protein>
<comment type="caution">
    <text evidence="1">The sequence shown here is derived from an EMBL/GenBank/DDBJ whole genome shotgun (WGS) entry which is preliminary data.</text>
</comment>